<name>A0A1J1ID15_9DIPT</name>
<keyword evidence="3" id="KW-1185">Reference proteome</keyword>
<organism evidence="2 3">
    <name type="scientific">Clunio marinus</name>
    <dbReference type="NCBI Taxonomy" id="568069"/>
    <lineage>
        <taxon>Eukaryota</taxon>
        <taxon>Metazoa</taxon>
        <taxon>Ecdysozoa</taxon>
        <taxon>Arthropoda</taxon>
        <taxon>Hexapoda</taxon>
        <taxon>Insecta</taxon>
        <taxon>Pterygota</taxon>
        <taxon>Neoptera</taxon>
        <taxon>Endopterygota</taxon>
        <taxon>Diptera</taxon>
        <taxon>Nematocera</taxon>
        <taxon>Chironomoidea</taxon>
        <taxon>Chironomidae</taxon>
        <taxon>Clunio</taxon>
    </lineage>
</organism>
<dbReference type="EMBL" id="CVRI01000043">
    <property type="protein sequence ID" value="CRK96337.1"/>
    <property type="molecule type" value="Genomic_DNA"/>
</dbReference>
<feature type="transmembrane region" description="Helical" evidence="1">
    <location>
        <begin position="28"/>
        <end position="48"/>
    </location>
</feature>
<gene>
    <name evidence="2" type="ORF">CLUMA_CG009756</name>
</gene>
<proteinExistence type="predicted"/>
<evidence type="ECO:0000313" key="3">
    <source>
        <dbReference type="Proteomes" id="UP000183832"/>
    </source>
</evidence>
<sequence length="82" mass="9427">MLLYSVINCQCRSFSNTKNLIRKSSLKIIFLVIAMKTLLLLLSILTLGRSQMSPFMPRQNLLTRFIRTLMSCFTIEALKLGQ</sequence>
<accession>A0A1J1ID15</accession>
<reference evidence="2 3" key="1">
    <citation type="submission" date="2015-04" db="EMBL/GenBank/DDBJ databases">
        <authorList>
            <person name="Syromyatnikov M.Y."/>
            <person name="Popov V.N."/>
        </authorList>
    </citation>
    <scope>NUCLEOTIDE SEQUENCE [LARGE SCALE GENOMIC DNA]</scope>
</reference>
<keyword evidence="1" id="KW-1133">Transmembrane helix</keyword>
<protein>
    <submittedName>
        <fullName evidence="2">CLUMA_CG009756, isoform A</fullName>
    </submittedName>
</protein>
<evidence type="ECO:0000256" key="1">
    <source>
        <dbReference type="SAM" id="Phobius"/>
    </source>
</evidence>
<dbReference type="AlphaFoldDB" id="A0A1J1ID15"/>
<keyword evidence="1" id="KW-0812">Transmembrane</keyword>
<dbReference type="Proteomes" id="UP000183832">
    <property type="component" value="Unassembled WGS sequence"/>
</dbReference>
<keyword evidence="1" id="KW-0472">Membrane</keyword>
<evidence type="ECO:0000313" key="2">
    <source>
        <dbReference type="EMBL" id="CRK96337.1"/>
    </source>
</evidence>